<evidence type="ECO:0000256" key="6">
    <source>
        <dbReference type="SAM" id="Phobius"/>
    </source>
</evidence>
<evidence type="ECO:0000313" key="9">
    <source>
        <dbReference type="Proteomes" id="UP000586704"/>
    </source>
</evidence>
<feature type="domain" description="Cadherin" evidence="7">
    <location>
        <begin position="1"/>
        <end position="77"/>
    </location>
</feature>
<keyword evidence="3 5" id="KW-0106">Calcium</keyword>
<name>A0A7L4MT31_9AVES</name>
<sequence>DPDSGENGLLLYSLVNHQMNEFDIDKKTGQIFTVSLAGKTGTYCLEVQAADQGTRRLTAQTTVNVTVDSSSSNNVVMVALNQKINVVDRNIAELKRVLSEKLAWNVYVIRVYSNKLESKARSSSDVTYAEITAFDGANQEVPAEAVTRKFREQKSNIELELEKIFSATVSAAIEEPSVDSSAPAPVATIVLGVLLACTLIAFLAYVLLTRKRKYNRLVKKEDEIVEGIGNLHAIYKNGSLKSSGKVEHTNH</sequence>
<dbReference type="InterPro" id="IPR015919">
    <property type="entry name" value="Cadherin-like_sf"/>
</dbReference>
<dbReference type="GO" id="GO:0016342">
    <property type="term" value="C:catenin complex"/>
    <property type="evidence" value="ECO:0007669"/>
    <property type="project" value="TreeGrafter"/>
</dbReference>
<dbReference type="OrthoDB" id="9212258at2759"/>
<dbReference type="GO" id="GO:0005509">
    <property type="term" value="F:calcium ion binding"/>
    <property type="evidence" value="ECO:0007669"/>
    <property type="project" value="UniProtKB-UniRule"/>
</dbReference>
<dbReference type="GO" id="GO:0016477">
    <property type="term" value="P:cell migration"/>
    <property type="evidence" value="ECO:0007669"/>
    <property type="project" value="TreeGrafter"/>
</dbReference>
<keyword evidence="6" id="KW-1133">Transmembrane helix</keyword>
<evidence type="ECO:0000256" key="4">
    <source>
        <dbReference type="ARBA" id="ARBA00023136"/>
    </source>
</evidence>
<evidence type="ECO:0000259" key="7">
    <source>
        <dbReference type="PROSITE" id="PS50268"/>
    </source>
</evidence>
<dbReference type="CDD" id="cd11304">
    <property type="entry name" value="Cadherin_repeat"/>
    <property type="match status" value="1"/>
</dbReference>
<evidence type="ECO:0000256" key="2">
    <source>
        <dbReference type="ARBA" id="ARBA00022737"/>
    </source>
</evidence>
<reference evidence="8 9" key="1">
    <citation type="submission" date="2020-02" db="EMBL/GenBank/DDBJ databases">
        <title>Bird 10,000 Genomes (B10K) Project - Family phase.</title>
        <authorList>
            <person name="Zhang G."/>
        </authorList>
    </citation>
    <scope>NUCLEOTIDE SEQUENCE [LARGE SCALE GENOMIC DNA]</scope>
    <source>
        <strain evidence="8">B10K-DU-013-51</strain>
        <tissue evidence="8">Mixed tissue sample</tissue>
    </source>
</reference>
<feature type="non-terminal residue" evidence="8">
    <location>
        <position position="251"/>
    </location>
</feature>
<evidence type="ECO:0000313" key="8">
    <source>
        <dbReference type="EMBL" id="NXY80950.1"/>
    </source>
</evidence>
<keyword evidence="6" id="KW-0812">Transmembrane</keyword>
<dbReference type="GO" id="GO:0008013">
    <property type="term" value="F:beta-catenin binding"/>
    <property type="evidence" value="ECO:0007669"/>
    <property type="project" value="TreeGrafter"/>
</dbReference>
<dbReference type="GO" id="GO:0007156">
    <property type="term" value="P:homophilic cell adhesion via plasma membrane adhesion molecules"/>
    <property type="evidence" value="ECO:0007669"/>
    <property type="project" value="InterPro"/>
</dbReference>
<dbReference type="SUPFAM" id="SSF49313">
    <property type="entry name" value="Cadherin-like"/>
    <property type="match status" value="1"/>
</dbReference>
<dbReference type="EMBL" id="VYZU01000978">
    <property type="protein sequence ID" value="NXY80950.1"/>
    <property type="molecule type" value="Genomic_DNA"/>
</dbReference>
<dbReference type="InterPro" id="IPR002126">
    <property type="entry name" value="Cadherin-like_dom"/>
</dbReference>
<keyword evidence="4 6" id="KW-0472">Membrane</keyword>
<dbReference type="PANTHER" id="PTHR24027:SF438">
    <property type="entry name" value="CADHERIN 23"/>
    <property type="match status" value="1"/>
</dbReference>
<keyword evidence="2" id="KW-0677">Repeat</keyword>
<dbReference type="AlphaFoldDB" id="A0A7L4MT31"/>
<proteinExistence type="predicted"/>
<dbReference type="SMART" id="SM00112">
    <property type="entry name" value="CA"/>
    <property type="match status" value="1"/>
</dbReference>
<dbReference type="Gene3D" id="2.60.40.60">
    <property type="entry name" value="Cadherins"/>
    <property type="match status" value="1"/>
</dbReference>
<dbReference type="InterPro" id="IPR039808">
    <property type="entry name" value="Cadherin"/>
</dbReference>
<dbReference type="PROSITE" id="PS50268">
    <property type="entry name" value="CADHERIN_2"/>
    <property type="match status" value="1"/>
</dbReference>
<evidence type="ECO:0000256" key="3">
    <source>
        <dbReference type="ARBA" id="ARBA00022837"/>
    </source>
</evidence>
<dbReference type="PANTHER" id="PTHR24027">
    <property type="entry name" value="CADHERIN-23"/>
    <property type="match status" value="1"/>
</dbReference>
<protein>
    <submittedName>
        <fullName evidence="8">FAT4 protein</fullName>
    </submittedName>
</protein>
<accession>A0A7L4MT31</accession>
<gene>
    <name evidence="8" type="primary">Fat4</name>
    <name evidence="8" type="ORF">CEYCYA_R07217</name>
</gene>
<feature type="non-terminal residue" evidence="8">
    <location>
        <position position="1"/>
    </location>
</feature>
<comment type="caution">
    <text evidence="8">The sequence shown here is derived from an EMBL/GenBank/DDBJ whole genome shotgun (WGS) entry which is preliminary data.</text>
</comment>
<keyword evidence="9" id="KW-1185">Reference proteome</keyword>
<dbReference type="Pfam" id="PF00028">
    <property type="entry name" value="Cadherin"/>
    <property type="match status" value="1"/>
</dbReference>
<organism evidence="8 9">
    <name type="scientific">Ceyx cyanopectus</name>
    <name type="common">Indigo-banded kingfisher</name>
    <dbReference type="NCBI Taxonomy" id="390723"/>
    <lineage>
        <taxon>Eukaryota</taxon>
        <taxon>Metazoa</taxon>
        <taxon>Chordata</taxon>
        <taxon>Craniata</taxon>
        <taxon>Vertebrata</taxon>
        <taxon>Euteleostomi</taxon>
        <taxon>Archelosauria</taxon>
        <taxon>Archosauria</taxon>
        <taxon>Dinosauria</taxon>
        <taxon>Saurischia</taxon>
        <taxon>Theropoda</taxon>
        <taxon>Coelurosauria</taxon>
        <taxon>Aves</taxon>
        <taxon>Neognathae</taxon>
        <taxon>Neoaves</taxon>
        <taxon>Telluraves</taxon>
        <taxon>Coraciimorphae</taxon>
        <taxon>Coraciiformes</taxon>
        <taxon>Alcedinidae</taxon>
        <taxon>Ceyx</taxon>
    </lineage>
</organism>
<feature type="transmembrane region" description="Helical" evidence="6">
    <location>
        <begin position="186"/>
        <end position="208"/>
    </location>
</feature>
<evidence type="ECO:0000256" key="5">
    <source>
        <dbReference type="PROSITE-ProRule" id="PRU00043"/>
    </source>
</evidence>
<dbReference type="GO" id="GO:0045296">
    <property type="term" value="F:cadherin binding"/>
    <property type="evidence" value="ECO:0007669"/>
    <property type="project" value="TreeGrafter"/>
</dbReference>
<evidence type="ECO:0000256" key="1">
    <source>
        <dbReference type="ARBA" id="ARBA00004370"/>
    </source>
</evidence>
<comment type="subcellular location">
    <subcellularLocation>
        <location evidence="1">Membrane</location>
    </subcellularLocation>
</comment>
<dbReference type="Proteomes" id="UP000586704">
    <property type="component" value="Unassembled WGS sequence"/>
</dbReference>